<accession>A0A4Q9MC66</accession>
<protein>
    <submittedName>
        <fullName evidence="1">Uncharacterized protein</fullName>
    </submittedName>
</protein>
<dbReference type="Proteomes" id="UP000292957">
    <property type="component" value="Unassembled WGS sequence"/>
</dbReference>
<dbReference type="EMBL" id="ML145137">
    <property type="protein sequence ID" value="TBU57396.1"/>
    <property type="molecule type" value="Genomic_DNA"/>
</dbReference>
<evidence type="ECO:0000313" key="2">
    <source>
        <dbReference type="EMBL" id="TBU57396.1"/>
    </source>
</evidence>
<proteinExistence type="predicted"/>
<dbReference type="Proteomes" id="UP000292082">
    <property type="component" value="Unassembled WGS sequence"/>
</dbReference>
<organism evidence="1">
    <name type="scientific">Dichomitus squalens</name>
    <dbReference type="NCBI Taxonomy" id="114155"/>
    <lineage>
        <taxon>Eukaryota</taxon>
        <taxon>Fungi</taxon>
        <taxon>Dikarya</taxon>
        <taxon>Basidiomycota</taxon>
        <taxon>Agaricomycotina</taxon>
        <taxon>Agaricomycetes</taxon>
        <taxon>Polyporales</taxon>
        <taxon>Polyporaceae</taxon>
        <taxon>Dichomitus</taxon>
    </lineage>
</organism>
<sequence>MSDGICFTYIQATRDGCTHHVWTIQDTQRSRYVEELRMIPVFEHPVFFSAI</sequence>
<gene>
    <name evidence="2" type="ORF">BD310DRAFT_821558</name>
    <name evidence="1" type="ORF">BD311DRAFT_673670</name>
</gene>
<evidence type="ECO:0000313" key="1">
    <source>
        <dbReference type="EMBL" id="TBU23572.1"/>
    </source>
</evidence>
<keyword evidence="3" id="KW-1185">Reference proteome</keyword>
<reference evidence="1 3" key="1">
    <citation type="submission" date="2019-01" db="EMBL/GenBank/DDBJ databases">
        <title>Draft genome sequences of three monokaryotic isolates of the white-rot basidiomycete fungus Dichomitus squalens.</title>
        <authorList>
            <consortium name="DOE Joint Genome Institute"/>
            <person name="Lopez S.C."/>
            <person name="Andreopoulos B."/>
            <person name="Pangilinan J."/>
            <person name="Lipzen A."/>
            <person name="Riley R."/>
            <person name="Ahrendt S."/>
            <person name="Ng V."/>
            <person name="Barry K."/>
            <person name="Daum C."/>
            <person name="Grigoriev I.V."/>
            <person name="Hilden K.S."/>
            <person name="Makela M.R."/>
            <person name="de Vries R.P."/>
        </authorList>
    </citation>
    <scope>NUCLEOTIDE SEQUENCE [LARGE SCALE GENOMIC DNA]</scope>
    <source>
        <strain evidence="2 3">CBS 464.89</strain>
        <strain evidence="1">OM18370.1</strain>
    </source>
</reference>
<dbReference type="EMBL" id="ML143501">
    <property type="protein sequence ID" value="TBU23572.1"/>
    <property type="molecule type" value="Genomic_DNA"/>
</dbReference>
<dbReference type="AlphaFoldDB" id="A0A4Q9MC66"/>
<evidence type="ECO:0000313" key="3">
    <source>
        <dbReference type="Proteomes" id="UP000292082"/>
    </source>
</evidence>
<name>A0A4Q9MC66_9APHY</name>